<accession>A0A383R979</accession>
<dbReference type="CDD" id="cd02972">
    <property type="entry name" value="DsbA_family"/>
    <property type="match status" value="1"/>
</dbReference>
<dbReference type="SUPFAM" id="SSF52833">
    <property type="entry name" value="Thioredoxin-like"/>
    <property type="match status" value="1"/>
</dbReference>
<evidence type="ECO:0000313" key="3">
    <source>
        <dbReference type="Proteomes" id="UP000304148"/>
    </source>
</evidence>
<feature type="domain" description="Thioredoxin-like fold" evidence="1">
    <location>
        <begin position="9"/>
        <end position="166"/>
    </location>
</feature>
<sequence length="172" mass="20107">MTSHIENRQLSFGQKDAPIKVEVFLNLTCPYCATFFGIAEDILPTYLEQGHVEFIVKHYDKPREMLLNGTLVNLFLDYKNPARVREIIKELFKTQCQWDQLNNQDIKQLLASKYQLQEEPDNTEISLHVTAEAIRRNVKMVPTVFINDKEYQFPREMDADELKSEIEALLAK</sequence>
<dbReference type="EMBL" id="LS992241">
    <property type="protein sequence ID" value="SYX83201.1"/>
    <property type="molecule type" value="Genomic_DNA"/>
</dbReference>
<dbReference type="Gene3D" id="1.10.1200.90">
    <property type="entry name" value="DsbA-like domain"/>
    <property type="match status" value="1"/>
</dbReference>
<proteinExistence type="predicted"/>
<evidence type="ECO:0000313" key="2">
    <source>
        <dbReference type="EMBL" id="SYX83201.1"/>
    </source>
</evidence>
<dbReference type="AlphaFoldDB" id="A0A383R979"/>
<evidence type="ECO:0000259" key="1">
    <source>
        <dbReference type="Pfam" id="PF13462"/>
    </source>
</evidence>
<dbReference type="InterPro" id="IPR012336">
    <property type="entry name" value="Thioredoxin-like_fold"/>
</dbReference>
<dbReference type="Proteomes" id="UP000304148">
    <property type="component" value="Chromosome"/>
</dbReference>
<name>A0A383R979_PAEAL</name>
<organism evidence="2 3">
    <name type="scientific">Paenibacillus alvei</name>
    <name type="common">Bacillus alvei</name>
    <dbReference type="NCBI Taxonomy" id="44250"/>
    <lineage>
        <taxon>Bacteria</taxon>
        <taxon>Bacillati</taxon>
        <taxon>Bacillota</taxon>
        <taxon>Bacilli</taxon>
        <taxon>Bacillales</taxon>
        <taxon>Paenibacillaceae</taxon>
        <taxon>Paenibacillus</taxon>
    </lineage>
</organism>
<reference evidence="3" key="1">
    <citation type="submission" date="2018-08" db="EMBL/GenBank/DDBJ databases">
        <authorList>
            <person name="Chevrot R."/>
        </authorList>
    </citation>
    <scope>NUCLEOTIDE SEQUENCE [LARGE SCALE GENOMIC DNA]</scope>
</reference>
<dbReference type="RefSeq" id="WP_138185303.1">
    <property type="nucleotide sequence ID" value="NZ_LS992241.1"/>
</dbReference>
<protein>
    <recommendedName>
        <fullName evidence="1">Thioredoxin-like fold domain-containing protein</fullName>
    </recommendedName>
</protein>
<dbReference type="Pfam" id="PF13462">
    <property type="entry name" value="Thioredoxin_4"/>
    <property type="match status" value="1"/>
</dbReference>
<dbReference type="Gene3D" id="3.40.30.10">
    <property type="entry name" value="Glutaredoxin"/>
    <property type="match status" value="1"/>
</dbReference>
<dbReference type="InterPro" id="IPR036249">
    <property type="entry name" value="Thioredoxin-like_sf"/>
</dbReference>
<gene>
    <name evidence="2" type="ORF">PBLR_11623</name>
</gene>